<keyword evidence="5 7" id="KW-1133">Transmembrane helix</keyword>
<organism evidence="9 10">
    <name type="scientific">Orenia metallireducens</name>
    <dbReference type="NCBI Taxonomy" id="1413210"/>
    <lineage>
        <taxon>Bacteria</taxon>
        <taxon>Bacillati</taxon>
        <taxon>Bacillota</taxon>
        <taxon>Clostridia</taxon>
        <taxon>Halanaerobiales</taxon>
        <taxon>Halobacteroidaceae</taxon>
        <taxon>Orenia</taxon>
    </lineage>
</organism>
<feature type="domain" description="Major facilitator superfamily (MFS) profile" evidence="8">
    <location>
        <begin position="10"/>
        <end position="393"/>
    </location>
</feature>
<dbReference type="EMBL" id="LWDV01000008">
    <property type="protein sequence ID" value="OCL27068.1"/>
    <property type="molecule type" value="Genomic_DNA"/>
</dbReference>
<dbReference type="PROSITE" id="PS50850">
    <property type="entry name" value="MFS"/>
    <property type="match status" value="1"/>
</dbReference>
<feature type="transmembrane region" description="Helical" evidence="7">
    <location>
        <begin position="45"/>
        <end position="68"/>
    </location>
</feature>
<feature type="transmembrane region" description="Helical" evidence="7">
    <location>
        <begin position="300"/>
        <end position="318"/>
    </location>
</feature>
<feature type="transmembrane region" description="Helical" evidence="7">
    <location>
        <begin position="97"/>
        <end position="118"/>
    </location>
</feature>
<dbReference type="InterPro" id="IPR051788">
    <property type="entry name" value="MFS_Transporter"/>
</dbReference>
<evidence type="ECO:0000256" key="2">
    <source>
        <dbReference type="ARBA" id="ARBA00008335"/>
    </source>
</evidence>
<feature type="transmembrane region" description="Helical" evidence="7">
    <location>
        <begin position="330"/>
        <end position="352"/>
    </location>
</feature>
<dbReference type="OrthoDB" id="1674556at2"/>
<evidence type="ECO:0000256" key="5">
    <source>
        <dbReference type="ARBA" id="ARBA00022989"/>
    </source>
</evidence>
<feature type="transmembrane region" description="Helical" evidence="7">
    <location>
        <begin position="164"/>
        <end position="182"/>
    </location>
</feature>
<dbReference type="InterPro" id="IPR011701">
    <property type="entry name" value="MFS"/>
</dbReference>
<keyword evidence="10" id="KW-1185">Reference proteome</keyword>
<dbReference type="Proteomes" id="UP000093514">
    <property type="component" value="Unassembled WGS sequence"/>
</dbReference>
<reference evidence="10" key="1">
    <citation type="submission" date="2016-07" db="EMBL/GenBank/DDBJ databases">
        <authorList>
            <person name="Florea S."/>
            <person name="Webb J.S."/>
            <person name="Jaromczyk J."/>
            <person name="Schardl C.L."/>
        </authorList>
    </citation>
    <scope>NUCLEOTIDE SEQUENCE [LARGE SCALE GENOMIC DNA]</scope>
    <source>
        <strain evidence="10">Z6</strain>
    </source>
</reference>
<name>A0A1C0A9V6_9FIRM</name>
<dbReference type="PANTHER" id="PTHR23514:SF3">
    <property type="entry name" value="BYPASS OF STOP CODON PROTEIN 6"/>
    <property type="match status" value="1"/>
</dbReference>
<comment type="caution">
    <text evidence="9">The sequence shown here is derived from an EMBL/GenBank/DDBJ whole genome shotgun (WGS) entry which is preliminary data.</text>
</comment>
<keyword evidence="3" id="KW-0813">Transport</keyword>
<feature type="transmembrane region" description="Helical" evidence="7">
    <location>
        <begin position="275"/>
        <end position="294"/>
    </location>
</feature>
<comment type="subcellular location">
    <subcellularLocation>
        <location evidence="1">Cell membrane</location>
        <topology evidence="1">Multi-pass membrane protein</topology>
    </subcellularLocation>
</comment>
<accession>A0A1C0A9V6</accession>
<dbReference type="InterPro" id="IPR020846">
    <property type="entry name" value="MFS_dom"/>
</dbReference>
<evidence type="ECO:0000313" key="10">
    <source>
        <dbReference type="Proteomes" id="UP000093514"/>
    </source>
</evidence>
<dbReference type="Gene3D" id="1.20.1250.20">
    <property type="entry name" value="MFS general substrate transporter like domains"/>
    <property type="match status" value="2"/>
</dbReference>
<feature type="transmembrane region" description="Helical" evidence="7">
    <location>
        <begin position="75"/>
        <end position="91"/>
    </location>
</feature>
<comment type="similarity">
    <text evidence="2">Belongs to the major facilitator superfamily.</text>
</comment>
<dbReference type="RefSeq" id="WP_068716583.1">
    <property type="nucleotide sequence ID" value="NZ_LWDV01000008.1"/>
</dbReference>
<reference evidence="9 10" key="2">
    <citation type="submission" date="2016-08" db="EMBL/GenBank/DDBJ databases">
        <title>Orenia metallireducens sp. nov. strain Z6, a Novel Metal-reducing Firmicute from the Deep Subsurface.</title>
        <authorList>
            <person name="Maxim B.I."/>
            <person name="Kenneth K."/>
            <person name="Flynn T.M."/>
            <person name="Oloughlin E.J."/>
            <person name="Locke R.A."/>
            <person name="Weber J.R."/>
            <person name="Egan S.M."/>
            <person name="Mackie R.I."/>
            <person name="Cann I.K."/>
        </authorList>
    </citation>
    <scope>NUCLEOTIDE SEQUENCE [LARGE SCALE GENOMIC DNA]</scope>
    <source>
        <strain evidence="9 10">Z6</strain>
    </source>
</reference>
<sequence>MLSSANHRKLIILVFFMMLIFGITGNLRGQIGPLLQQDYQINHSKLGFVLGCISIGGIIANFLSGVLIQIFNLKKVLIAGILLSIIGFIWLNYISQYYLLIIVILTIGIGLGVLNISINTLASEVFTKNKGKMNNRLHLFFGIGGVITPFYANAILGFGFEWEMIYTFSIILVSAILIFTIFSKFPEKEKAGVKQEEKKDISFRGVLKDARVGIFALMFLANGGGELGVVTWLILYLKEIQGRTEIEAGFYFSLFFILFSTGRFLASIIVERIGYLRLVFISAIGSLISVLLGILGPDSFAIFFAISGLFIATHFPTMQATMFEIFDNNLPTIIGLTMTTGSIGAILLGNLFIGFFNDLFGIKVGYGIVLLYFLLLAGLIIYLNTRYLDKESRGVVTT</sequence>
<feature type="transmembrane region" description="Helical" evidence="7">
    <location>
        <begin position="364"/>
        <end position="383"/>
    </location>
</feature>
<keyword evidence="6 7" id="KW-0472">Membrane</keyword>
<dbReference type="GO" id="GO:0022857">
    <property type="term" value="F:transmembrane transporter activity"/>
    <property type="evidence" value="ECO:0007669"/>
    <property type="project" value="InterPro"/>
</dbReference>
<gene>
    <name evidence="9" type="ORF">U472_06185</name>
</gene>
<proteinExistence type="inferred from homology"/>
<evidence type="ECO:0000256" key="6">
    <source>
        <dbReference type="ARBA" id="ARBA00023136"/>
    </source>
</evidence>
<dbReference type="PANTHER" id="PTHR23514">
    <property type="entry name" value="BYPASS OF STOP CODON PROTEIN 6"/>
    <property type="match status" value="1"/>
</dbReference>
<feature type="transmembrane region" description="Helical" evidence="7">
    <location>
        <begin position="212"/>
        <end position="236"/>
    </location>
</feature>
<feature type="transmembrane region" description="Helical" evidence="7">
    <location>
        <begin position="139"/>
        <end position="158"/>
    </location>
</feature>
<evidence type="ECO:0000259" key="8">
    <source>
        <dbReference type="PROSITE" id="PS50850"/>
    </source>
</evidence>
<evidence type="ECO:0000256" key="3">
    <source>
        <dbReference type="ARBA" id="ARBA00022448"/>
    </source>
</evidence>
<dbReference type="GO" id="GO:0005886">
    <property type="term" value="C:plasma membrane"/>
    <property type="evidence" value="ECO:0007669"/>
    <property type="project" value="UniProtKB-SubCell"/>
</dbReference>
<protein>
    <submittedName>
        <fullName evidence="9">Fucose permease</fullName>
    </submittedName>
</protein>
<feature type="transmembrane region" description="Helical" evidence="7">
    <location>
        <begin position="248"/>
        <end position="266"/>
    </location>
</feature>
<evidence type="ECO:0000256" key="7">
    <source>
        <dbReference type="SAM" id="Phobius"/>
    </source>
</evidence>
<dbReference type="SUPFAM" id="SSF103473">
    <property type="entry name" value="MFS general substrate transporter"/>
    <property type="match status" value="1"/>
</dbReference>
<dbReference type="Pfam" id="PF07690">
    <property type="entry name" value="MFS_1"/>
    <property type="match status" value="1"/>
</dbReference>
<evidence type="ECO:0000256" key="4">
    <source>
        <dbReference type="ARBA" id="ARBA00022692"/>
    </source>
</evidence>
<dbReference type="AlphaFoldDB" id="A0A1C0A9V6"/>
<evidence type="ECO:0000256" key="1">
    <source>
        <dbReference type="ARBA" id="ARBA00004651"/>
    </source>
</evidence>
<keyword evidence="4 7" id="KW-0812">Transmembrane</keyword>
<dbReference type="InterPro" id="IPR036259">
    <property type="entry name" value="MFS_trans_sf"/>
</dbReference>
<evidence type="ECO:0000313" key="9">
    <source>
        <dbReference type="EMBL" id="OCL27068.1"/>
    </source>
</evidence>